<gene>
    <name evidence="11" type="ORF">HNY73_015229</name>
</gene>
<feature type="domain" description="PKD/REJ-like" evidence="9">
    <location>
        <begin position="1"/>
        <end position="78"/>
    </location>
</feature>
<evidence type="ECO:0000313" key="11">
    <source>
        <dbReference type="EMBL" id="KAF8778515.1"/>
    </source>
</evidence>
<dbReference type="Pfam" id="PF08016">
    <property type="entry name" value="PKD_channel"/>
    <property type="match status" value="1"/>
</dbReference>
<dbReference type="PRINTS" id="PR01433">
    <property type="entry name" value="POLYCYSTIN2"/>
</dbReference>
<dbReference type="PANTHER" id="PTHR10877:SF150">
    <property type="entry name" value="REJ DOMAIN-CONTAINING PROTEIN"/>
    <property type="match status" value="1"/>
</dbReference>
<protein>
    <submittedName>
        <fullName evidence="11">Polycystic kidney disease protein 1-like 2</fullName>
    </submittedName>
</protein>
<evidence type="ECO:0000256" key="2">
    <source>
        <dbReference type="ARBA" id="ARBA00007200"/>
    </source>
</evidence>
<keyword evidence="4 8" id="KW-1133">Transmembrane helix</keyword>
<reference evidence="11" key="2">
    <citation type="submission" date="2020-06" db="EMBL/GenBank/DDBJ databases">
        <authorList>
            <person name="Sheffer M."/>
        </authorList>
    </citation>
    <scope>NUCLEOTIDE SEQUENCE</scope>
</reference>
<accession>A0A8T0EW49</accession>
<dbReference type="EMBL" id="JABXBU010002072">
    <property type="protein sequence ID" value="KAF8778515.1"/>
    <property type="molecule type" value="Genomic_DNA"/>
</dbReference>
<comment type="subcellular location">
    <subcellularLocation>
        <location evidence="1">Membrane</location>
        <topology evidence="1">Multi-pass membrane protein</topology>
    </subcellularLocation>
</comment>
<dbReference type="Gene3D" id="1.10.287.70">
    <property type="match status" value="1"/>
</dbReference>
<dbReference type="InterPro" id="IPR002859">
    <property type="entry name" value="PKD/REJ-like"/>
</dbReference>
<dbReference type="Proteomes" id="UP000807504">
    <property type="component" value="Unassembled WGS sequence"/>
</dbReference>
<evidence type="ECO:0000256" key="8">
    <source>
        <dbReference type="SAM" id="Phobius"/>
    </source>
</evidence>
<name>A0A8T0EW49_ARGBR</name>
<feature type="transmembrane region" description="Helical" evidence="8">
    <location>
        <begin position="758"/>
        <end position="780"/>
    </location>
</feature>
<dbReference type="InterPro" id="IPR051223">
    <property type="entry name" value="Polycystin"/>
</dbReference>
<dbReference type="GO" id="GO:0050982">
    <property type="term" value="P:detection of mechanical stimulus"/>
    <property type="evidence" value="ECO:0007669"/>
    <property type="project" value="TreeGrafter"/>
</dbReference>
<sequence length="1061" mass="120491">MTVYIQNPPLILVRSVETYVKVVPSPVIVRLTEGAQSRVTRGWGQGLILDPGQNSIDPDDENNKNFTIKWFCRRLPGEVINRNLTDDLQNISDPIYDRSVLYRERPTGLPTPSSEESSEEDDENKDGLLEEPDLGGCFGKGPGATEKKMALSEDFFKEYYPTYGDFIAKLIAENEYGLRGESDLFLHINQPPEGGNCTITPDGGRALIDVFSVSCLGWSDPEGKDIEYFAFWTDPGLLDKEAEQKASTRLKMVRSVGNVMNTDTLGHLEQIGSALTAIAGDGNGIDNEGIAEGHIRTIVDLTIRLVLAMLKNIIVGEKPMEFIAPSGLGLTISMFKGGTLSNRAIQHGDAVYVFPDVCDILSDVGCWGNETLGVMVENATAALTQCKCNHLTSFGGGFFVAPNTVDFSYVFANAGFADNVTIYMTIINIMLIYLALLIWARRQDIKDKEKIGVGVMANFIVFPPTFLMITLFRKSRLRNLRPSHITEAIKKQKPETKDDKKKLLYKPADMAKMEWAKLERLKEMQMTAILKEIFSYCFFIWILTVLSYGNRDPSAYYLRQNLKDTFIKEGADDGFMAVTTTADFYKWTRNILIPELIVGKWYNGDQPFGLRGFLNDRVNRIMGYGMLRQVRIKERSCNVDKRVKSLTEVCRSHSNLIFEDKKSYEPGWKVEAQNDTNDEYRYRTSKELNGLPFWAIRDVYGGGGYVFPLRGTPEKLKEEVFRLEKSDWIDERTRAVFAEFSVYNAQVNLMEGRDYFKAYWNLAEVMVIGLSISAIVFYSYRMLVTRKILSTFEKTHGNGYIKMQFVASVDEVFGFLVAFLMFIAILKFIKLVRFNKRMGILFSTLALCAKDLKSFFVVFGVIYLAFVQFFYLVFGVTMREFSSFVTAAETTFAIMNGGGFDFDEMCLAAPILGPLSFFVFCLITTIILLNIFVTLILSSFQDVKEDIGKQANDYEIVDFMWKKLKGFFFIFDDDKPKNDDDFDNDVKPIFRLSANDDKIQDFPEKVDRLLNHINSFYFDGQLDLNSKKALKSLYKKDDDNDYDFGMTKGNAKSDKSLNELE</sequence>
<feature type="transmembrane region" description="Helical" evidence="8">
    <location>
        <begin position="420"/>
        <end position="439"/>
    </location>
</feature>
<comment type="similarity">
    <text evidence="2">Belongs to the polycystin family.</text>
</comment>
<evidence type="ECO:0000313" key="12">
    <source>
        <dbReference type="Proteomes" id="UP000807504"/>
    </source>
</evidence>
<evidence type="ECO:0000256" key="7">
    <source>
        <dbReference type="SAM" id="MobiDB-lite"/>
    </source>
</evidence>
<evidence type="ECO:0000256" key="6">
    <source>
        <dbReference type="PIRSR" id="PIRSR603915-2"/>
    </source>
</evidence>
<feature type="region of interest" description="Disordered" evidence="7">
    <location>
        <begin position="1037"/>
        <end position="1061"/>
    </location>
</feature>
<evidence type="ECO:0000256" key="4">
    <source>
        <dbReference type="ARBA" id="ARBA00022989"/>
    </source>
</evidence>
<feature type="domain" description="Polycystin cation channel PKD1/PKD2" evidence="10">
    <location>
        <begin position="740"/>
        <end position="943"/>
    </location>
</feature>
<feature type="domain" description="PKD/REJ-like" evidence="9">
    <location>
        <begin position="180"/>
        <end position="222"/>
    </location>
</feature>
<dbReference type="InterPro" id="IPR013122">
    <property type="entry name" value="PKD1_2_channel"/>
</dbReference>
<feature type="compositionally biased region" description="Acidic residues" evidence="7">
    <location>
        <begin position="116"/>
        <end position="133"/>
    </location>
</feature>
<feature type="disulfide bond" evidence="6">
    <location>
        <begin position="637"/>
        <end position="650"/>
    </location>
</feature>
<comment type="caution">
    <text evidence="11">The sequence shown here is derived from an EMBL/GenBank/DDBJ whole genome shotgun (WGS) entry which is preliminary data.</text>
</comment>
<evidence type="ECO:0000256" key="3">
    <source>
        <dbReference type="ARBA" id="ARBA00022692"/>
    </source>
</evidence>
<dbReference type="GO" id="GO:0005509">
    <property type="term" value="F:calcium ion binding"/>
    <property type="evidence" value="ECO:0007669"/>
    <property type="project" value="InterPro"/>
</dbReference>
<feature type="compositionally biased region" description="Basic and acidic residues" evidence="7">
    <location>
        <begin position="1051"/>
        <end position="1061"/>
    </location>
</feature>
<proteinExistence type="inferred from homology"/>
<dbReference type="FunFam" id="1.10.287.70:FF:000086">
    <property type="entry name" value="Polycystic kidney disease 2"/>
    <property type="match status" value="1"/>
</dbReference>
<dbReference type="InterPro" id="IPR003915">
    <property type="entry name" value="PKD_2"/>
</dbReference>
<reference evidence="11" key="1">
    <citation type="journal article" date="2020" name="bioRxiv">
        <title>Chromosome-level reference genome of the European wasp spider Argiope bruennichi: a resource for studies on range expansion and evolutionary adaptation.</title>
        <authorList>
            <person name="Sheffer M.M."/>
            <person name="Hoppe A."/>
            <person name="Krehenwinkel H."/>
            <person name="Uhl G."/>
            <person name="Kuss A.W."/>
            <person name="Jensen L."/>
            <person name="Jensen C."/>
            <person name="Gillespie R.G."/>
            <person name="Hoff K.J."/>
            <person name="Prost S."/>
        </authorList>
    </citation>
    <scope>NUCLEOTIDE SEQUENCE</scope>
</reference>
<evidence type="ECO:0000256" key="5">
    <source>
        <dbReference type="ARBA" id="ARBA00023136"/>
    </source>
</evidence>
<feature type="transmembrane region" description="Helical" evidence="8">
    <location>
        <begin position="852"/>
        <end position="874"/>
    </location>
</feature>
<feature type="transmembrane region" description="Helical" evidence="8">
    <location>
        <begin position="917"/>
        <end position="940"/>
    </location>
</feature>
<evidence type="ECO:0000256" key="1">
    <source>
        <dbReference type="ARBA" id="ARBA00004141"/>
    </source>
</evidence>
<feature type="transmembrane region" description="Helical" evidence="8">
    <location>
        <begin position="812"/>
        <end position="832"/>
    </location>
</feature>
<dbReference type="AlphaFoldDB" id="A0A8T0EW49"/>
<keyword evidence="3 8" id="KW-0812">Transmembrane</keyword>
<dbReference type="GO" id="GO:0016020">
    <property type="term" value="C:membrane"/>
    <property type="evidence" value="ECO:0007669"/>
    <property type="project" value="UniProtKB-SubCell"/>
</dbReference>
<evidence type="ECO:0000259" key="9">
    <source>
        <dbReference type="Pfam" id="PF02010"/>
    </source>
</evidence>
<feature type="transmembrane region" description="Helical" evidence="8">
    <location>
        <begin position="451"/>
        <end position="472"/>
    </location>
</feature>
<feature type="region of interest" description="Disordered" evidence="7">
    <location>
        <begin position="102"/>
        <end position="141"/>
    </location>
</feature>
<keyword evidence="5 8" id="KW-0472">Membrane</keyword>
<dbReference type="Pfam" id="PF02010">
    <property type="entry name" value="REJ"/>
    <property type="match status" value="2"/>
</dbReference>
<feature type="transmembrane region" description="Helical" evidence="8">
    <location>
        <begin position="533"/>
        <end position="550"/>
    </location>
</feature>
<dbReference type="GO" id="GO:0005262">
    <property type="term" value="F:calcium channel activity"/>
    <property type="evidence" value="ECO:0007669"/>
    <property type="project" value="TreeGrafter"/>
</dbReference>
<dbReference type="PANTHER" id="PTHR10877">
    <property type="entry name" value="POLYCYSTIN FAMILY MEMBER"/>
    <property type="match status" value="1"/>
</dbReference>
<keyword evidence="12" id="KW-1185">Reference proteome</keyword>
<evidence type="ECO:0000259" key="10">
    <source>
        <dbReference type="Pfam" id="PF08016"/>
    </source>
</evidence>
<organism evidence="11 12">
    <name type="scientific">Argiope bruennichi</name>
    <name type="common">Wasp spider</name>
    <name type="synonym">Aranea bruennichi</name>
    <dbReference type="NCBI Taxonomy" id="94029"/>
    <lineage>
        <taxon>Eukaryota</taxon>
        <taxon>Metazoa</taxon>
        <taxon>Ecdysozoa</taxon>
        <taxon>Arthropoda</taxon>
        <taxon>Chelicerata</taxon>
        <taxon>Arachnida</taxon>
        <taxon>Araneae</taxon>
        <taxon>Araneomorphae</taxon>
        <taxon>Entelegynae</taxon>
        <taxon>Araneoidea</taxon>
        <taxon>Araneidae</taxon>
        <taxon>Argiope</taxon>
    </lineage>
</organism>